<reference evidence="1 2" key="1">
    <citation type="journal article" date="2018" name="PLoS Genet.">
        <title>Population sequencing reveals clonal diversity and ancestral inbreeding in the grapevine cultivar Chardonnay.</title>
        <authorList>
            <person name="Roach M.J."/>
            <person name="Johnson D.L."/>
            <person name="Bohlmann J."/>
            <person name="van Vuuren H.J."/>
            <person name="Jones S.J."/>
            <person name="Pretorius I.S."/>
            <person name="Schmidt S.A."/>
            <person name="Borneman A.R."/>
        </authorList>
    </citation>
    <scope>NUCLEOTIDE SEQUENCE [LARGE SCALE GENOMIC DNA]</scope>
    <source>
        <strain evidence="2">cv. Chardonnay</strain>
        <tissue evidence="1">Leaf</tissue>
    </source>
</reference>
<comment type="caution">
    <text evidence="1">The sequence shown here is derived from an EMBL/GenBank/DDBJ whole genome shotgun (WGS) entry which is preliminary data.</text>
</comment>
<evidence type="ECO:0000313" key="2">
    <source>
        <dbReference type="Proteomes" id="UP000288805"/>
    </source>
</evidence>
<gene>
    <name evidence="1" type="ORF">CK203_079472</name>
</gene>
<dbReference type="Proteomes" id="UP000288805">
    <property type="component" value="Unassembled WGS sequence"/>
</dbReference>
<sequence>MLSSLKIKALKTWIREVVQEEQVDTIDRNDESAIDDSQKIIKRFYCMMRKKEWLRAMHEEMKSLHKNNTYELMELPKAFLHSDLEEEIYMEQPEGFYNQKQGTLSVSTEEELVWSQVGTETVVQEV</sequence>
<dbReference type="EMBL" id="QGNW01002161">
    <property type="protein sequence ID" value="RVW24890.1"/>
    <property type="molecule type" value="Genomic_DNA"/>
</dbReference>
<organism evidence="1 2">
    <name type="scientific">Vitis vinifera</name>
    <name type="common">Grape</name>
    <dbReference type="NCBI Taxonomy" id="29760"/>
    <lineage>
        <taxon>Eukaryota</taxon>
        <taxon>Viridiplantae</taxon>
        <taxon>Streptophyta</taxon>
        <taxon>Embryophyta</taxon>
        <taxon>Tracheophyta</taxon>
        <taxon>Spermatophyta</taxon>
        <taxon>Magnoliopsida</taxon>
        <taxon>eudicotyledons</taxon>
        <taxon>Gunneridae</taxon>
        <taxon>Pentapetalae</taxon>
        <taxon>rosids</taxon>
        <taxon>Vitales</taxon>
        <taxon>Vitaceae</taxon>
        <taxon>Viteae</taxon>
        <taxon>Vitis</taxon>
    </lineage>
</organism>
<evidence type="ECO:0000313" key="1">
    <source>
        <dbReference type="EMBL" id="RVW24890.1"/>
    </source>
</evidence>
<accession>A0A438CNV5</accession>
<name>A0A438CNV5_VITVI</name>
<proteinExistence type="predicted"/>
<protein>
    <submittedName>
        <fullName evidence="1">Uncharacterized protein</fullName>
    </submittedName>
</protein>
<dbReference type="AlphaFoldDB" id="A0A438CNV5"/>